<reference evidence="1 2" key="1">
    <citation type="submission" date="2020-04" db="EMBL/GenBank/DDBJ databases">
        <title>MicrobeNet Type strains.</title>
        <authorList>
            <person name="Nicholson A.C."/>
        </authorList>
    </citation>
    <scope>NUCLEOTIDE SEQUENCE [LARGE SCALE GENOMIC DNA]</scope>
    <source>
        <strain evidence="1 2">DSM 44956</strain>
    </source>
</reference>
<evidence type="ECO:0000313" key="2">
    <source>
        <dbReference type="Proteomes" id="UP000540698"/>
    </source>
</evidence>
<gene>
    <name evidence="1" type="ORF">HGB38_32260</name>
</gene>
<organism evidence="1 2">
    <name type="scientific">Nocardia gamkensis</name>
    <dbReference type="NCBI Taxonomy" id="352869"/>
    <lineage>
        <taxon>Bacteria</taxon>
        <taxon>Bacillati</taxon>
        <taxon>Actinomycetota</taxon>
        <taxon>Actinomycetes</taxon>
        <taxon>Mycobacteriales</taxon>
        <taxon>Nocardiaceae</taxon>
        <taxon>Nocardia</taxon>
    </lineage>
</organism>
<proteinExistence type="predicted"/>
<keyword evidence="2" id="KW-1185">Reference proteome</keyword>
<dbReference type="EMBL" id="JAAXOS010000022">
    <property type="protein sequence ID" value="NKY30846.1"/>
    <property type="molecule type" value="Genomic_DNA"/>
</dbReference>
<name>A0A7X6LAD7_9NOCA</name>
<protein>
    <submittedName>
        <fullName evidence="1">Uncharacterized protein</fullName>
    </submittedName>
</protein>
<sequence length="88" mass="10005">MDDVRHTEVDGVRVTWRFVRHHLIAIVAVDNTCDASPVVSFSPENYPDLAGARELLPELARLWDAVRREFWAKLIPPLPMANGQQAWA</sequence>
<comment type="caution">
    <text evidence="1">The sequence shown here is derived from an EMBL/GenBank/DDBJ whole genome shotgun (WGS) entry which is preliminary data.</text>
</comment>
<evidence type="ECO:0000313" key="1">
    <source>
        <dbReference type="EMBL" id="NKY30846.1"/>
    </source>
</evidence>
<accession>A0A7X6LAD7</accession>
<dbReference type="RefSeq" id="WP_062977859.1">
    <property type="nucleotide sequence ID" value="NZ_JAAXOS010000022.1"/>
</dbReference>
<dbReference type="Proteomes" id="UP000540698">
    <property type="component" value="Unassembled WGS sequence"/>
</dbReference>
<dbReference type="AlphaFoldDB" id="A0A7X6LAD7"/>